<dbReference type="PANTHER" id="PTHR47186">
    <property type="entry name" value="LEUCINE-RICH REPEAT-CONTAINING PROTEIN 57"/>
    <property type="match status" value="1"/>
</dbReference>
<dbReference type="PANTHER" id="PTHR47186:SF3">
    <property type="entry name" value="OS09G0267800 PROTEIN"/>
    <property type="match status" value="1"/>
</dbReference>
<evidence type="ECO:0008006" key="3">
    <source>
        <dbReference type="Google" id="ProtNLM"/>
    </source>
</evidence>
<sequence length="398" mass="45266">MATSLPELVRRESSAEDILQGDILCRIFRYLEWREIVKVRLVGPAWKVVSTATSTEEEVYIDNGTTLQGVAECLPNLQSMRLDQNTASTGLPVGNSTRLALLPRFVKLQHFKCLHHVNALEWLEFRDSISCWQHLQTLNLHGCEELYWELSDIAHLPHLHDVRCINNRYVTGSVQDLLTMTTQEDGSSSSTVSSPLFHNLTILDISGCSQVTGTLREFAALPQLKWLGIARTRITGDLRCDIQPGSFVSIEGMGLDNDKVYGAARIDRVGDAAAVMRARIRLIKQSTWESPLYPLLVHLSPDASEYHERLEQRLYSSERDPPFSLETVVVGHRRGWRWSNYLGGFCDTHWLDPEPKEDCTLYQAEFAEFQKQQEASMFSGFLDPPTPNEYRALCRDRL</sequence>
<evidence type="ECO:0000313" key="2">
    <source>
        <dbReference type="Proteomes" id="UP001153069"/>
    </source>
</evidence>
<organism evidence="1 2">
    <name type="scientific">Seminavis robusta</name>
    <dbReference type="NCBI Taxonomy" id="568900"/>
    <lineage>
        <taxon>Eukaryota</taxon>
        <taxon>Sar</taxon>
        <taxon>Stramenopiles</taxon>
        <taxon>Ochrophyta</taxon>
        <taxon>Bacillariophyta</taxon>
        <taxon>Bacillariophyceae</taxon>
        <taxon>Bacillariophycidae</taxon>
        <taxon>Naviculales</taxon>
        <taxon>Naviculaceae</taxon>
        <taxon>Seminavis</taxon>
    </lineage>
</organism>
<dbReference type="Proteomes" id="UP001153069">
    <property type="component" value="Unassembled WGS sequence"/>
</dbReference>
<dbReference type="InterPro" id="IPR032675">
    <property type="entry name" value="LRR_dom_sf"/>
</dbReference>
<dbReference type="AlphaFoldDB" id="A0A9N8H2J1"/>
<gene>
    <name evidence="1" type="ORF">SEMRO_20_G013910.1</name>
</gene>
<dbReference type="EMBL" id="CAICTM010000020">
    <property type="protein sequence ID" value="CAB9497442.1"/>
    <property type="molecule type" value="Genomic_DNA"/>
</dbReference>
<dbReference type="SUPFAM" id="SSF52047">
    <property type="entry name" value="RNI-like"/>
    <property type="match status" value="1"/>
</dbReference>
<accession>A0A9N8H2J1</accession>
<comment type="caution">
    <text evidence="1">The sequence shown here is derived from an EMBL/GenBank/DDBJ whole genome shotgun (WGS) entry which is preliminary data.</text>
</comment>
<keyword evidence="2" id="KW-1185">Reference proteome</keyword>
<protein>
    <recommendedName>
        <fullName evidence="3">F-box domain-containing protein</fullName>
    </recommendedName>
</protein>
<evidence type="ECO:0000313" key="1">
    <source>
        <dbReference type="EMBL" id="CAB9497442.1"/>
    </source>
</evidence>
<dbReference type="OrthoDB" id="53019at2759"/>
<reference evidence="1" key="1">
    <citation type="submission" date="2020-06" db="EMBL/GenBank/DDBJ databases">
        <authorList>
            <consortium name="Plant Systems Biology data submission"/>
        </authorList>
    </citation>
    <scope>NUCLEOTIDE SEQUENCE</scope>
    <source>
        <strain evidence="1">D6</strain>
    </source>
</reference>
<dbReference type="Gene3D" id="3.80.10.10">
    <property type="entry name" value="Ribonuclease Inhibitor"/>
    <property type="match status" value="1"/>
</dbReference>
<name>A0A9N8H2J1_9STRA</name>
<proteinExistence type="predicted"/>